<comment type="subunit">
    <text evidence="5">Homodimer. Interacts with FtsZ.</text>
</comment>
<organism evidence="6 7">
    <name type="scientific">Ezakiella coagulans</name>
    <dbReference type="NCBI Taxonomy" id="46507"/>
    <lineage>
        <taxon>Bacteria</taxon>
        <taxon>Bacillati</taxon>
        <taxon>Bacillota</taxon>
        <taxon>Tissierellia</taxon>
        <taxon>Ezakiella</taxon>
    </lineage>
</organism>
<keyword evidence="1 5" id="KW-0132">Cell division</keyword>
<keyword evidence="3 5" id="KW-0131">Cell cycle</keyword>
<name>A0A2U1E3Q7_9FIRM</name>
<reference evidence="6 7" key="1">
    <citation type="submission" date="2018-04" db="EMBL/GenBank/DDBJ databases">
        <title>Genomic Encyclopedia of Type Strains, Phase IV (KMG-IV): sequencing the most valuable type-strain genomes for metagenomic binning, comparative biology and taxonomic classification.</title>
        <authorList>
            <person name="Goeker M."/>
        </authorList>
    </citation>
    <scope>NUCLEOTIDE SEQUENCE [LARGE SCALE GENOMIC DNA]</scope>
    <source>
        <strain evidence="6 7">DSM 20705</strain>
    </source>
</reference>
<protein>
    <recommendedName>
        <fullName evidence="5">Cell division protein SepF</fullName>
    </recommendedName>
</protein>
<dbReference type="GO" id="GO:0043093">
    <property type="term" value="P:FtsZ-dependent cytokinesis"/>
    <property type="evidence" value="ECO:0007669"/>
    <property type="project" value="UniProtKB-UniRule"/>
</dbReference>
<dbReference type="Proteomes" id="UP000245793">
    <property type="component" value="Unassembled WGS sequence"/>
</dbReference>
<dbReference type="GO" id="GO:0000917">
    <property type="term" value="P:division septum assembly"/>
    <property type="evidence" value="ECO:0007669"/>
    <property type="project" value="UniProtKB-KW"/>
</dbReference>
<dbReference type="InterPro" id="IPR007561">
    <property type="entry name" value="Cell_div_SepF/SepF-rel"/>
</dbReference>
<dbReference type="EMBL" id="QEKV01000004">
    <property type="protein sequence ID" value="PVY94578.1"/>
    <property type="molecule type" value="Genomic_DNA"/>
</dbReference>
<dbReference type="HAMAP" id="MF_01197">
    <property type="entry name" value="SepF"/>
    <property type="match status" value="1"/>
</dbReference>
<evidence type="ECO:0000256" key="4">
    <source>
        <dbReference type="ARBA" id="ARBA00044936"/>
    </source>
</evidence>
<dbReference type="RefSeq" id="WP_052085341.1">
    <property type="nucleotide sequence ID" value="NZ_CAUPJO010000002.1"/>
</dbReference>
<dbReference type="PANTHER" id="PTHR35798:SF1">
    <property type="entry name" value="CELL DIVISION PROTEIN SEPF"/>
    <property type="match status" value="1"/>
</dbReference>
<comment type="similarity">
    <text evidence="5">Belongs to the SepF family.</text>
</comment>
<keyword evidence="2 5" id="KW-0717">Septation</keyword>
<dbReference type="GO" id="GO:0005737">
    <property type="term" value="C:cytoplasm"/>
    <property type="evidence" value="ECO:0007669"/>
    <property type="project" value="UniProtKB-SubCell"/>
</dbReference>
<dbReference type="InterPro" id="IPR023052">
    <property type="entry name" value="Cell_div_SepF"/>
</dbReference>
<keyword evidence="7" id="KW-1185">Reference proteome</keyword>
<evidence type="ECO:0000256" key="3">
    <source>
        <dbReference type="ARBA" id="ARBA00023306"/>
    </source>
</evidence>
<comment type="subcellular location">
    <subcellularLocation>
        <location evidence="5">Cytoplasm</location>
    </subcellularLocation>
    <text evidence="5">Localizes to the division site, in a FtsZ-dependent manner.</text>
</comment>
<dbReference type="Pfam" id="PF04472">
    <property type="entry name" value="SepF"/>
    <property type="match status" value="1"/>
</dbReference>
<dbReference type="PANTHER" id="PTHR35798">
    <property type="entry name" value="CELL DIVISION PROTEIN SEPF"/>
    <property type="match status" value="1"/>
</dbReference>
<gene>
    <name evidence="5" type="primary">sepF</name>
    <name evidence="6" type="ORF">C7381_10484</name>
</gene>
<evidence type="ECO:0000256" key="2">
    <source>
        <dbReference type="ARBA" id="ARBA00023210"/>
    </source>
</evidence>
<accession>A0A2U1E3Q7</accession>
<dbReference type="InterPro" id="IPR038594">
    <property type="entry name" value="SepF-like_sf"/>
</dbReference>
<dbReference type="Gene3D" id="3.30.110.150">
    <property type="entry name" value="SepF-like protein"/>
    <property type="match status" value="1"/>
</dbReference>
<dbReference type="AlphaFoldDB" id="A0A2U1E3Q7"/>
<evidence type="ECO:0000313" key="6">
    <source>
        <dbReference type="EMBL" id="PVY94578.1"/>
    </source>
</evidence>
<proteinExistence type="inferred from homology"/>
<keyword evidence="5" id="KW-0963">Cytoplasm</keyword>
<evidence type="ECO:0000256" key="5">
    <source>
        <dbReference type="HAMAP-Rule" id="MF_01197"/>
    </source>
</evidence>
<evidence type="ECO:0000256" key="1">
    <source>
        <dbReference type="ARBA" id="ARBA00022618"/>
    </source>
</evidence>
<comment type="function">
    <text evidence="4 5">Cell division protein that is part of the divisome complex and is recruited early to the Z-ring. Probably stimulates Z-ring formation, perhaps through the cross-linking of FtsZ protofilaments. Its function overlaps with FtsA.</text>
</comment>
<sequence>MSILDKMKNLIIAPDTDEEYEEEYVEAEKPVVEKKVFTTTQTPATRPSVTTQRAAVSTRTGALPFKIQIQDPLKYDDAPKIIDKLILNDAVVVNFEHLEPELKRQVFDFINGGIYAIEGRIQKVTQDIFILAPKDVAIEGIKEEILESGLYSW</sequence>
<evidence type="ECO:0000313" key="7">
    <source>
        <dbReference type="Proteomes" id="UP000245793"/>
    </source>
</evidence>
<comment type="caution">
    <text evidence="6">The sequence shown here is derived from an EMBL/GenBank/DDBJ whole genome shotgun (WGS) entry which is preliminary data.</text>
</comment>